<protein>
    <submittedName>
        <fullName evidence="2">Uncharacterized protein</fullName>
    </submittedName>
</protein>
<evidence type="ECO:0000313" key="2">
    <source>
        <dbReference type="EMBL" id="GHP08712.1"/>
    </source>
</evidence>
<organism evidence="2 3">
    <name type="scientific">Pycnococcus provasolii</name>
    <dbReference type="NCBI Taxonomy" id="41880"/>
    <lineage>
        <taxon>Eukaryota</taxon>
        <taxon>Viridiplantae</taxon>
        <taxon>Chlorophyta</taxon>
        <taxon>Pseudoscourfieldiophyceae</taxon>
        <taxon>Pseudoscourfieldiales</taxon>
        <taxon>Pycnococcaceae</taxon>
        <taxon>Pycnococcus</taxon>
    </lineage>
</organism>
<evidence type="ECO:0000313" key="3">
    <source>
        <dbReference type="Proteomes" id="UP000660262"/>
    </source>
</evidence>
<dbReference type="Proteomes" id="UP000660262">
    <property type="component" value="Unassembled WGS sequence"/>
</dbReference>
<comment type="caution">
    <text evidence="2">The sequence shown here is derived from an EMBL/GenBank/DDBJ whole genome shotgun (WGS) entry which is preliminary data.</text>
</comment>
<keyword evidence="3" id="KW-1185">Reference proteome</keyword>
<dbReference type="EMBL" id="BNJQ01000021">
    <property type="protein sequence ID" value="GHP08712.1"/>
    <property type="molecule type" value="Genomic_DNA"/>
</dbReference>
<evidence type="ECO:0000256" key="1">
    <source>
        <dbReference type="SAM" id="MobiDB-lite"/>
    </source>
</evidence>
<reference evidence="2" key="1">
    <citation type="submission" date="2020-10" db="EMBL/GenBank/DDBJ databases">
        <title>Unveiling of a novel bifunctional photoreceptor, Dualchrome1, isolated from a cosmopolitan green alga.</title>
        <authorList>
            <person name="Suzuki S."/>
            <person name="Kawachi M."/>
        </authorList>
    </citation>
    <scope>NUCLEOTIDE SEQUENCE</scope>
    <source>
        <strain evidence="2">NIES 2893</strain>
    </source>
</reference>
<sequence length="231" mass="25068">MAVTTKGAKVTKVLSGTTVLPWMPGEKAKRLDGTNLITLLRRMPRYGEGMAVRKLTWDDDCYLRIATIHPRDADDKRKRANVQAMTVFGGDRKGGIRDRSNDPGVNHFRRPLWVPLSPNYLDVTGVSGWRKGPLSAFAFALGERTTGRGFIKPKQPRGGDTEEPSESSGEGDEGADNEEAGGADVDSTSSVAPAVWWSHPAELTVDRTSVSGWKRGSLSFSAAALEDIVGR</sequence>
<feature type="compositionally biased region" description="Acidic residues" evidence="1">
    <location>
        <begin position="161"/>
        <end position="181"/>
    </location>
</feature>
<feature type="region of interest" description="Disordered" evidence="1">
    <location>
        <begin position="148"/>
        <end position="191"/>
    </location>
</feature>
<dbReference type="InterPro" id="IPR032053">
    <property type="entry name" value="Ribosomal_mS34"/>
</dbReference>
<dbReference type="GO" id="GO:0005739">
    <property type="term" value="C:mitochondrion"/>
    <property type="evidence" value="ECO:0007669"/>
    <property type="project" value="InterPro"/>
</dbReference>
<name>A0A830HP47_9CHLO</name>
<dbReference type="GO" id="GO:0003735">
    <property type="term" value="F:structural constituent of ribosome"/>
    <property type="evidence" value="ECO:0007669"/>
    <property type="project" value="InterPro"/>
</dbReference>
<accession>A0A830HP47</accession>
<dbReference type="Pfam" id="PF16053">
    <property type="entry name" value="MRP-S34"/>
    <property type="match status" value="1"/>
</dbReference>
<proteinExistence type="predicted"/>
<gene>
    <name evidence="2" type="ORF">PPROV_000744900</name>
</gene>
<dbReference type="AlphaFoldDB" id="A0A830HP47"/>